<reference evidence="2 3" key="1">
    <citation type="submission" date="2014-03" db="EMBL/GenBank/DDBJ databases">
        <title>The Genome Sequence of Plasmodium fragile nilgiri.</title>
        <authorList>
            <consortium name="The Broad Institute Genomics Platform"/>
            <consortium name="The Broad Institute Genome Sequencing Center for Infectious Disease"/>
            <person name="Neafsey D."/>
            <person name="Duraisingh M."/>
            <person name="Young S.K."/>
            <person name="Zeng Q."/>
            <person name="Gargeya S."/>
            <person name="Abouelleil A."/>
            <person name="Alvarado L."/>
            <person name="Chapman S.B."/>
            <person name="Gainer-Dewar J."/>
            <person name="Goldberg J."/>
            <person name="Griggs A."/>
            <person name="Gujja S."/>
            <person name="Hansen M."/>
            <person name="Howarth C."/>
            <person name="Imamovic A."/>
            <person name="Larimer J."/>
            <person name="Pearson M."/>
            <person name="Poon T.W."/>
            <person name="Priest M."/>
            <person name="Roberts A."/>
            <person name="Saif S."/>
            <person name="Shea T."/>
            <person name="Sykes S."/>
            <person name="Wortman J."/>
            <person name="Nusbaum C."/>
            <person name="Birren B."/>
        </authorList>
    </citation>
    <scope>NUCLEOTIDE SEQUENCE [LARGE SCALE GENOMIC DNA]</scope>
    <source>
        <strain evidence="3">nilgiri</strain>
    </source>
</reference>
<dbReference type="GeneID" id="24269931"/>
<accession>A0A0D9QG13</accession>
<dbReference type="EMBL" id="KQ001713">
    <property type="protein sequence ID" value="KJP85747.1"/>
    <property type="molecule type" value="Genomic_DNA"/>
</dbReference>
<protein>
    <submittedName>
        <fullName evidence="2">Uncharacterized protein</fullName>
    </submittedName>
</protein>
<evidence type="ECO:0000313" key="3">
    <source>
        <dbReference type="Proteomes" id="UP000054561"/>
    </source>
</evidence>
<name>A0A0D9QG13_PLAFR</name>
<dbReference type="VEuPathDB" id="PlasmoDB:AK88_04617"/>
<organism evidence="2 3">
    <name type="scientific">Plasmodium fragile</name>
    <dbReference type="NCBI Taxonomy" id="5857"/>
    <lineage>
        <taxon>Eukaryota</taxon>
        <taxon>Sar</taxon>
        <taxon>Alveolata</taxon>
        <taxon>Apicomplexa</taxon>
        <taxon>Aconoidasida</taxon>
        <taxon>Haemosporida</taxon>
        <taxon>Plasmodiidae</taxon>
        <taxon>Plasmodium</taxon>
        <taxon>Plasmodium (Plasmodium)</taxon>
    </lineage>
</organism>
<evidence type="ECO:0000313" key="2">
    <source>
        <dbReference type="EMBL" id="KJP85747.1"/>
    </source>
</evidence>
<proteinExistence type="predicted"/>
<dbReference type="Proteomes" id="UP000054561">
    <property type="component" value="Unassembled WGS sequence"/>
</dbReference>
<sequence length="293" mass="31531">MESEDDDSMIQNLCAAHNDEEERKLDAQNIAICHLTLKALSFKHGIKLGASGAHPHTVHTAADGLVLYMRCMLVNIFMKRIMGENCVKTAGGKRAFEAAKAFVDTPGTAARNSTCEKADMAPGGDRTQNPHNWTLLDIMGRWLERNRGTLNDGKEGVLGDSCSVNISARMDADKAKVLDELKKKVEVEMDKVGQHMKENITTILNAVKTCTDMKCVKRVIQQEMEKEQQEKNGASPRETPEFRATATDPGTGGDGKARSENPGATKPAPAKPAPAKPVAAKPGGPVTPVATGS</sequence>
<dbReference type="AlphaFoldDB" id="A0A0D9QG13"/>
<evidence type="ECO:0000256" key="1">
    <source>
        <dbReference type="SAM" id="MobiDB-lite"/>
    </source>
</evidence>
<keyword evidence="3" id="KW-1185">Reference proteome</keyword>
<dbReference type="RefSeq" id="XP_012337650.1">
    <property type="nucleotide sequence ID" value="XM_012482227.1"/>
</dbReference>
<gene>
    <name evidence="2" type="ORF">AK88_04617</name>
</gene>
<feature type="region of interest" description="Disordered" evidence="1">
    <location>
        <begin position="226"/>
        <end position="293"/>
    </location>
</feature>